<name>A0ABP7NNZ2_9SPHI</name>
<accession>A0ABP7NNZ2</accession>
<organism evidence="1 2">
    <name type="scientific">Pedobacter ginsengiterrae</name>
    <dbReference type="NCBI Taxonomy" id="871696"/>
    <lineage>
        <taxon>Bacteria</taxon>
        <taxon>Pseudomonadati</taxon>
        <taxon>Bacteroidota</taxon>
        <taxon>Sphingobacteriia</taxon>
        <taxon>Sphingobacteriales</taxon>
        <taxon>Sphingobacteriaceae</taxon>
        <taxon>Pedobacter</taxon>
    </lineage>
</organism>
<evidence type="ECO:0000313" key="1">
    <source>
        <dbReference type="EMBL" id="GAA3950069.1"/>
    </source>
</evidence>
<protein>
    <recommendedName>
        <fullName evidence="3">Twin-arginine translocation signal domain-containing protein</fullName>
    </recommendedName>
</protein>
<sequence length="142" mass="16492">MNRRKFLFLTGVTTGAVIIPASVYFVSGSVKKFAVLLIEKELSYLKLEPGSVIKYVDDYFKNSNDAVSRLKFKTMYYLNINWEKSNHLKELIKYYLLSTDFFINKMDESKVVRYLGQYSPYKSPVPNPFAYTLYPPATIKNP</sequence>
<comment type="caution">
    <text evidence="1">The sequence shown here is derived from an EMBL/GenBank/DDBJ whole genome shotgun (WGS) entry which is preliminary data.</text>
</comment>
<keyword evidence="2" id="KW-1185">Reference proteome</keyword>
<evidence type="ECO:0008006" key="3">
    <source>
        <dbReference type="Google" id="ProtNLM"/>
    </source>
</evidence>
<dbReference type="Proteomes" id="UP001501081">
    <property type="component" value="Unassembled WGS sequence"/>
</dbReference>
<reference evidence="2" key="1">
    <citation type="journal article" date="2019" name="Int. J. Syst. Evol. Microbiol.">
        <title>The Global Catalogue of Microorganisms (GCM) 10K type strain sequencing project: providing services to taxonomists for standard genome sequencing and annotation.</title>
        <authorList>
            <consortium name="The Broad Institute Genomics Platform"/>
            <consortium name="The Broad Institute Genome Sequencing Center for Infectious Disease"/>
            <person name="Wu L."/>
            <person name="Ma J."/>
        </authorList>
    </citation>
    <scope>NUCLEOTIDE SEQUENCE [LARGE SCALE GENOMIC DNA]</scope>
    <source>
        <strain evidence="2">JCM 17338</strain>
    </source>
</reference>
<proteinExistence type="predicted"/>
<dbReference type="EMBL" id="BAABAK010000001">
    <property type="protein sequence ID" value="GAA3950069.1"/>
    <property type="molecule type" value="Genomic_DNA"/>
</dbReference>
<dbReference type="RefSeq" id="WP_316758675.1">
    <property type="nucleotide sequence ID" value="NZ_BAABAK010000001.1"/>
</dbReference>
<evidence type="ECO:0000313" key="2">
    <source>
        <dbReference type="Proteomes" id="UP001501081"/>
    </source>
</evidence>
<gene>
    <name evidence="1" type="ORF">GCM10022246_00790</name>
</gene>